<dbReference type="InterPro" id="IPR007169">
    <property type="entry name" value="RemA-like"/>
</dbReference>
<evidence type="ECO:0000313" key="1">
    <source>
        <dbReference type="EMBL" id="HDP77197.1"/>
    </source>
</evidence>
<proteinExistence type="predicted"/>
<protein>
    <submittedName>
        <fullName evidence="1">DUF370 domain-containing protein</fullName>
    </submittedName>
</protein>
<accession>A0A7C1CT20</accession>
<comment type="caution">
    <text evidence="1">The sequence shown here is derived from an EMBL/GenBank/DDBJ whole genome shotgun (WGS) entry which is preliminary data.</text>
</comment>
<sequence length="79" mass="8834">MDHAVNVGFESFVLKDRVLAVLPIESSAIRRLKQLGMETGKIVNLTFGKRTKAVLITDSGHIILSFLPPKRIIEKLFTN</sequence>
<dbReference type="PANTHER" id="PTHR38449:SF1">
    <property type="entry name" value="REGULATORY PROTEIN SSL2874-RELATED"/>
    <property type="match status" value="1"/>
</dbReference>
<name>A0A7C1CT20_9BACT</name>
<dbReference type="PANTHER" id="PTHR38449">
    <property type="entry name" value="REGULATORY PROTEIN TM_1690-RELATED"/>
    <property type="match status" value="1"/>
</dbReference>
<dbReference type="Pfam" id="PF04025">
    <property type="entry name" value="RemA-like"/>
    <property type="match status" value="1"/>
</dbReference>
<gene>
    <name evidence="1" type="ORF">ENN47_03240</name>
</gene>
<reference evidence="1" key="1">
    <citation type="journal article" date="2020" name="mSystems">
        <title>Genome- and Community-Level Interaction Insights into Carbon Utilization and Element Cycling Functions of Hydrothermarchaeota in Hydrothermal Sediment.</title>
        <authorList>
            <person name="Zhou Z."/>
            <person name="Liu Y."/>
            <person name="Xu W."/>
            <person name="Pan J."/>
            <person name="Luo Z.H."/>
            <person name="Li M."/>
        </authorList>
    </citation>
    <scope>NUCLEOTIDE SEQUENCE [LARGE SCALE GENOMIC DNA]</scope>
    <source>
        <strain evidence="1">SpSt-1179</strain>
    </source>
</reference>
<organism evidence="1">
    <name type="scientific">Mesotoga infera</name>
    <dbReference type="NCBI Taxonomy" id="1236046"/>
    <lineage>
        <taxon>Bacteria</taxon>
        <taxon>Thermotogati</taxon>
        <taxon>Thermotogota</taxon>
        <taxon>Thermotogae</taxon>
        <taxon>Kosmotogales</taxon>
        <taxon>Kosmotogaceae</taxon>
        <taxon>Mesotoga</taxon>
    </lineage>
</organism>
<dbReference type="AlphaFoldDB" id="A0A7C1CT20"/>
<dbReference type="EMBL" id="DSBT01000097">
    <property type="protein sequence ID" value="HDP77197.1"/>
    <property type="molecule type" value="Genomic_DNA"/>
</dbReference>
<dbReference type="Proteomes" id="UP000886198">
    <property type="component" value="Unassembled WGS sequence"/>
</dbReference>